<dbReference type="PANTHER" id="PTHR32552">
    <property type="entry name" value="FERRICHROME IRON RECEPTOR-RELATED"/>
    <property type="match status" value="1"/>
</dbReference>
<evidence type="ECO:0000256" key="6">
    <source>
        <dbReference type="SAM" id="MobiDB-lite"/>
    </source>
</evidence>
<comment type="caution">
    <text evidence="8">The sequence shown here is derived from an EMBL/GenBank/DDBJ whole genome shotgun (WGS) entry which is preliminary data.</text>
</comment>
<reference evidence="8 9" key="1">
    <citation type="submission" date="2013-01" db="EMBL/GenBank/DDBJ databases">
        <authorList>
            <person name="Harkins D.M."/>
            <person name="Durkin A.S."/>
            <person name="Brinkac L.M."/>
            <person name="Haft D.H."/>
            <person name="Selengut J.D."/>
            <person name="Sanka R."/>
            <person name="DePew J."/>
            <person name="Purushe J."/>
            <person name="Tulsiani S.M."/>
            <person name="Graham G.C."/>
            <person name="Burns M.-A."/>
            <person name="Dohnt M.F."/>
            <person name="Smythe L.D."/>
            <person name="McKay D.B."/>
            <person name="Craig S.B."/>
            <person name="Vinetz J.M."/>
            <person name="Sutton G.G."/>
            <person name="Nierman W.C."/>
            <person name="Fouts D.E."/>
        </authorList>
    </citation>
    <scope>NUCLEOTIDE SEQUENCE [LARGE SCALE GENOMIC DNA]</scope>
    <source>
        <strain evidence="8 9">LT2156</strain>
    </source>
</reference>
<comment type="subcellular location">
    <subcellularLocation>
        <location evidence="5">Cell outer membrane</location>
        <topology evidence="5">Multi-pass membrane protein</topology>
    </subcellularLocation>
</comment>
<name>M6HMV7_LEPIR</name>
<evidence type="ECO:0000256" key="5">
    <source>
        <dbReference type="PROSITE-ProRule" id="PRU01360"/>
    </source>
</evidence>
<evidence type="ECO:0000256" key="2">
    <source>
        <dbReference type="ARBA" id="ARBA00022729"/>
    </source>
</evidence>
<dbReference type="PROSITE" id="PS52016">
    <property type="entry name" value="TONB_DEPENDENT_REC_3"/>
    <property type="match status" value="1"/>
</dbReference>
<dbReference type="Proteomes" id="UP000012089">
    <property type="component" value="Unassembled WGS sequence"/>
</dbReference>
<feature type="domain" description="TonB-dependent receptor plug" evidence="7">
    <location>
        <begin position="54"/>
        <end position="157"/>
    </location>
</feature>
<keyword evidence="8" id="KW-0675">Receptor</keyword>
<evidence type="ECO:0000259" key="7">
    <source>
        <dbReference type="Pfam" id="PF07715"/>
    </source>
</evidence>
<keyword evidence="2" id="KW-0732">Signal</keyword>
<gene>
    <name evidence="8" type="ORF">LEP1GSC158_1148</name>
</gene>
<dbReference type="InterPro" id="IPR039426">
    <property type="entry name" value="TonB-dep_rcpt-like"/>
</dbReference>
<dbReference type="Pfam" id="PF07715">
    <property type="entry name" value="Plug"/>
    <property type="match status" value="1"/>
</dbReference>
<feature type="region of interest" description="Disordered" evidence="6">
    <location>
        <begin position="1"/>
        <end position="29"/>
    </location>
</feature>
<sequence>MFSQEHSKQFKKESSETKDLKTEELNKDEKQSEGIFVKGYTGKGLTGMKQNVRLKDIPATVNIIDYKELKARAADQWLSAISYIPGIFVIQNYGGFNTLTIRGLDSRNTLLLKDGARDDTFLIQNSSPMSNLTNVERIEILKGPNSVLYGQGAMAGVIHIITKKPQKKLGMNFHLQKEILALKELT</sequence>
<keyword evidence="5" id="KW-0812">Transmembrane</keyword>
<dbReference type="AlphaFoldDB" id="M6HMV7"/>
<keyword evidence="4" id="KW-0406">Ion transport</keyword>
<keyword evidence="5" id="KW-0813">Transport</keyword>
<keyword evidence="5" id="KW-0472">Membrane</keyword>
<comment type="similarity">
    <text evidence="5">Belongs to the TonB-dependent receptor family.</text>
</comment>
<proteinExistence type="inferred from homology"/>
<evidence type="ECO:0000256" key="4">
    <source>
        <dbReference type="ARBA" id="ARBA00023065"/>
    </source>
</evidence>
<accession>M6HMV7</accession>
<evidence type="ECO:0000256" key="1">
    <source>
        <dbReference type="ARBA" id="ARBA00022496"/>
    </source>
</evidence>
<dbReference type="SUPFAM" id="SSF56935">
    <property type="entry name" value="Porins"/>
    <property type="match status" value="1"/>
</dbReference>
<protein>
    <submittedName>
        <fullName evidence="8">TonB-dependent receptor plug domain protein</fullName>
    </submittedName>
</protein>
<dbReference type="EMBL" id="AFMF02000022">
    <property type="protein sequence ID" value="EMM96712.1"/>
    <property type="molecule type" value="Genomic_DNA"/>
</dbReference>
<dbReference type="Gene3D" id="2.170.130.10">
    <property type="entry name" value="TonB-dependent receptor, plug domain"/>
    <property type="match status" value="1"/>
</dbReference>
<dbReference type="InterPro" id="IPR037066">
    <property type="entry name" value="Plug_dom_sf"/>
</dbReference>
<evidence type="ECO:0000313" key="9">
    <source>
        <dbReference type="Proteomes" id="UP000012089"/>
    </source>
</evidence>
<keyword evidence="1" id="KW-0410">Iron transport</keyword>
<organism evidence="8 9">
    <name type="scientific">Leptospira interrogans serovar Zanoni str. LT2156</name>
    <dbReference type="NCBI Taxonomy" id="1001601"/>
    <lineage>
        <taxon>Bacteria</taxon>
        <taxon>Pseudomonadati</taxon>
        <taxon>Spirochaetota</taxon>
        <taxon>Spirochaetia</taxon>
        <taxon>Leptospirales</taxon>
        <taxon>Leptospiraceae</taxon>
        <taxon>Leptospira</taxon>
    </lineage>
</organism>
<evidence type="ECO:0000313" key="8">
    <source>
        <dbReference type="EMBL" id="EMM96712.1"/>
    </source>
</evidence>
<evidence type="ECO:0000256" key="3">
    <source>
        <dbReference type="ARBA" id="ARBA00023004"/>
    </source>
</evidence>
<dbReference type="InterPro" id="IPR012910">
    <property type="entry name" value="Plug_dom"/>
</dbReference>
<dbReference type="GO" id="GO:0015344">
    <property type="term" value="F:siderophore uptake transmembrane transporter activity"/>
    <property type="evidence" value="ECO:0007669"/>
    <property type="project" value="TreeGrafter"/>
</dbReference>
<keyword evidence="5" id="KW-0998">Cell outer membrane</keyword>
<keyword evidence="5" id="KW-1134">Transmembrane beta strand</keyword>
<dbReference type="GO" id="GO:0009279">
    <property type="term" value="C:cell outer membrane"/>
    <property type="evidence" value="ECO:0007669"/>
    <property type="project" value="UniProtKB-SubCell"/>
</dbReference>
<keyword evidence="3" id="KW-0408">Iron</keyword>
<dbReference type="PANTHER" id="PTHR32552:SF68">
    <property type="entry name" value="FERRICHROME OUTER MEMBRANE TRANSPORTER_PHAGE RECEPTOR"/>
    <property type="match status" value="1"/>
</dbReference>